<proteinExistence type="predicted"/>
<feature type="non-terminal residue" evidence="1">
    <location>
        <position position="31"/>
    </location>
</feature>
<dbReference type="AlphaFoldDB" id="A0A5T7NR96"/>
<protein>
    <submittedName>
        <fullName evidence="1">Head completion/stabilization protein</fullName>
    </submittedName>
</protein>
<dbReference type="EMBL" id="AAGEOC010000095">
    <property type="protein sequence ID" value="EBN0465964.1"/>
    <property type="molecule type" value="Genomic_DNA"/>
</dbReference>
<name>A0A5T7NR96_SALET</name>
<gene>
    <name evidence="1" type="ORF">AC330_25380</name>
</gene>
<organism evidence="1">
    <name type="scientific">Salmonella enterica subsp. enterica serovar Heidelberg</name>
    <dbReference type="NCBI Taxonomy" id="611"/>
    <lineage>
        <taxon>Bacteria</taxon>
        <taxon>Pseudomonadati</taxon>
        <taxon>Pseudomonadota</taxon>
        <taxon>Gammaproteobacteria</taxon>
        <taxon>Enterobacterales</taxon>
        <taxon>Enterobacteriaceae</taxon>
        <taxon>Salmonella</taxon>
    </lineage>
</organism>
<reference evidence="1" key="1">
    <citation type="submission" date="2019-07" db="EMBL/GenBank/DDBJ databases">
        <authorList>
            <consortium name="GenomeTrakr network: Whole genome sequencing for foodborne pathogen traceback"/>
        </authorList>
    </citation>
    <scope>NUCLEOTIDE SEQUENCE</scope>
    <source>
        <strain evidence="1">NY-N14645</strain>
    </source>
</reference>
<evidence type="ECO:0000313" key="1">
    <source>
        <dbReference type="EMBL" id="EBN0465964.1"/>
    </source>
</evidence>
<sequence>MWVNHLTLYRRPPPDFSEVVMMTLIIPRKEA</sequence>
<comment type="caution">
    <text evidence="1">The sequence shown here is derived from an EMBL/GenBank/DDBJ whole genome shotgun (WGS) entry which is preliminary data.</text>
</comment>
<accession>A0A5T7NR96</accession>